<gene>
    <name evidence="2" type="ORF">SORBI_3010G124001</name>
</gene>
<keyword evidence="1" id="KW-1133">Transmembrane helix</keyword>
<reference evidence="3" key="2">
    <citation type="journal article" date="2018" name="Plant J.">
        <title>The Sorghum bicolor reference genome: improved assembly, gene annotations, a transcriptome atlas, and signatures of genome organization.</title>
        <authorList>
            <person name="McCormick R.F."/>
            <person name="Truong S.K."/>
            <person name="Sreedasyam A."/>
            <person name="Jenkins J."/>
            <person name="Shu S."/>
            <person name="Sims D."/>
            <person name="Kennedy M."/>
            <person name="Amirebrahimi M."/>
            <person name="Weers B.D."/>
            <person name="McKinley B."/>
            <person name="Mattison A."/>
            <person name="Morishige D.T."/>
            <person name="Grimwood J."/>
            <person name="Schmutz J."/>
            <person name="Mullet J.E."/>
        </authorList>
    </citation>
    <scope>NUCLEOTIDE SEQUENCE [LARGE SCALE GENOMIC DNA]</scope>
    <source>
        <strain evidence="3">cv. BTx623</strain>
    </source>
</reference>
<proteinExistence type="predicted"/>
<keyword evidence="1" id="KW-0472">Membrane</keyword>
<keyword evidence="3" id="KW-1185">Reference proteome</keyword>
<evidence type="ECO:0000313" key="3">
    <source>
        <dbReference type="Proteomes" id="UP000000768"/>
    </source>
</evidence>
<feature type="transmembrane region" description="Helical" evidence="1">
    <location>
        <begin position="18"/>
        <end position="37"/>
    </location>
</feature>
<keyword evidence="1" id="KW-0812">Transmembrane</keyword>
<organism evidence="2 3">
    <name type="scientific">Sorghum bicolor</name>
    <name type="common">Sorghum</name>
    <name type="synonym">Sorghum vulgare</name>
    <dbReference type="NCBI Taxonomy" id="4558"/>
    <lineage>
        <taxon>Eukaryota</taxon>
        <taxon>Viridiplantae</taxon>
        <taxon>Streptophyta</taxon>
        <taxon>Embryophyta</taxon>
        <taxon>Tracheophyta</taxon>
        <taxon>Spermatophyta</taxon>
        <taxon>Magnoliopsida</taxon>
        <taxon>Liliopsida</taxon>
        <taxon>Poales</taxon>
        <taxon>Poaceae</taxon>
        <taxon>PACMAD clade</taxon>
        <taxon>Panicoideae</taxon>
        <taxon>Andropogonodae</taxon>
        <taxon>Andropogoneae</taxon>
        <taxon>Sorghinae</taxon>
        <taxon>Sorghum</taxon>
    </lineage>
</organism>
<dbReference type="EMBL" id="CM000769">
    <property type="protein sequence ID" value="OQU76278.1"/>
    <property type="molecule type" value="Genomic_DNA"/>
</dbReference>
<dbReference type="Gramene" id="OQU76278">
    <property type="protein sequence ID" value="OQU76278"/>
    <property type="gene ID" value="SORBI_3010G124001"/>
</dbReference>
<evidence type="ECO:0000313" key="2">
    <source>
        <dbReference type="EMBL" id="OQU76278.1"/>
    </source>
</evidence>
<reference evidence="2 3" key="1">
    <citation type="journal article" date="2009" name="Nature">
        <title>The Sorghum bicolor genome and the diversification of grasses.</title>
        <authorList>
            <person name="Paterson A.H."/>
            <person name="Bowers J.E."/>
            <person name="Bruggmann R."/>
            <person name="Dubchak I."/>
            <person name="Grimwood J."/>
            <person name="Gundlach H."/>
            <person name="Haberer G."/>
            <person name="Hellsten U."/>
            <person name="Mitros T."/>
            <person name="Poliakov A."/>
            <person name="Schmutz J."/>
            <person name="Spannagl M."/>
            <person name="Tang H."/>
            <person name="Wang X."/>
            <person name="Wicker T."/>
            <person name="Bharti A.K."/>
            <person name="Chapman J."/>
            <person name="Feltus F.A."/>
            <person name="Gowik U."/>
            <person name="Grigoriev I.V."/>
            <person name="Lyons E."/>
            <person name="Maher C.A."/>
            <person name="Martis M."/>
            <person name="Narechania A."/>
            <person name="Otillar R.P."/>
            <person name="Penning B.W."/>
            <person name="Salamov A.A."/>
            <person name="Wang Y."/>
            <person name="Zhang L."/>
            <person name="Carpita N.C."/>
            <person name="Freeling M."/>
            <person name="Gingle A.R."/>
            <person name="Hash C.T."/>
            <person name="Keller B."/>
            <person name="Klein P."/>
            <person name="Kresovich S."/>
            <person name="McCann M.C."/>
            <person name="Ming R."/>
            <person name="Peterson D.G."/>
            <person name="Mehboob-ur-Rahman"/>
            <person name="Ware D."/>
            <person name="Westhoff P."/>
            <person name="Mayer K.F."/>
            <person name="Messing J."/>
            <person name="Rokhsar D.S."/>
        </authorList>
    </citation>
    <scope>NUCLEOTIDE SEQUENCE [LARGE SCALE GENOMIC DNA]</scope>
    <source>
        <strain evidence="3">cv. BTx623</strain>
    </source>
</reference>
<accession>A0A1W0VSM4</accession>
<dbReference type="InParanoid" id="A0A1W0VSM4"/>
<name>A0A1W0VSM4_SORBI</name>
<dbReference type="Proteomes" id="UP000000768">
    <property type="component" value="Chromosome 10"/>
</dbReference>
<sequence length="80" mass="9579">MSFSWVCYINSIQMDSRFWMDHMVLLLVGTLLGYLAWHRPYWSCVNLFSSTRHRAIVTRAIVHNSSEHECECEFNRSMNY</sequence>
<evidence type="ECO:0000256" key="1">
    <source>
        <dbReference type="SAM" id="Phobius"/>
    </source>
</evidence>
<protein>
    <submittedName>
        <fullName evidence="2">Uncharacterized protein</fullName>
    </submittedName>
</protein>
<dbReference type="AlphaFoldDB" id="A0A1W0VSM4"/>